<evidence type="ECO:0000313" key="2">
    <source>
        <dbReference type="Proteomes" id="UP000828048"/>
    </source>
</evidence>
<accession>A0ACB7YY72</accession>
<dbReference type="Proteomes" id="UP000828048">
    <property type="component" value="Chromosome 3"/>
</dbReference>
<protein>
    <submittedName>
        <fullName evidence="1">Uncharacterized protein</fullName>
    </submittedName>
</protein>
<gene>
    <name evidence="1" type="ORF">Vadar_021722</name>
</gene>
<proteinExistence type="predicted"/>
<sequence length="1067" mass="118127">MPIMGLSSGDVSGFKLLVSLAVMYGLMSTLAYYVIYMKFVTPLGIDAPLDRFSEARAVEHVRVLSKDIDGRQEGRQGLHDAARYIKTQLEMLKERAGSNVRIEIEDTIVNGTFNMMFLGYSLSMGYRNHTNIIFRISSVDSQDTDPSVLVNGHFDSPLGSPGAGDCGSCVASMLEIARLTVDSGWVPPRPIIFLFNGAEELFMLGSHGFMTTHKWRDTIGAFINMEASGTGGPDLVCQSGPGSWPSLVYAQSALYPMAHSAAQDVFGVFPGDTDYRMFSNDYGKIPGLDVIFILGGYFYHTSYDTVERLLPGSIQARGDNMFSVIKAFTNSSKLQTAFERESRGASTNKSDDERAVFFDYLSWFLILYSRKQAMVLHCIPVAVYLFMPFLLRLGNFGLRCWIATLFDFIKGMLLHAIGVILAALVPIVFSILRVLFSGHSMNWFAHPFLAFMMFVPCSLVGLLIPRIVLRSFPLSQDVSALKSSEEELAVEARFWGAFGFYALLTLAYLVAGLSGGFLTFFVSVFLLPAWICFCLSLKSFGCQSLRSTAFYVVPLIPSLTYSVYFGAFLAQFVIEKMGMMGSLPPPHGFFIPDVIVAATIGVITGWCVGPLTPVLGHWLARSAIIKFLLQLTVLSMALSSQFFPYSFDAPKRVGLQHTILTADAGRIVDSSYVLSVVDSNSLNFVFKHAPEVAKELKIGSELSFGTTNLSSQENWMAIYPVSFLFSRSLKFPAKSDSISEQYQYFPHLSSYKPPMISRSGYRKVFLELSLGSSKEVWVTVLNITGPLSNWSLANGVLPAPEAFNGGPPSYMCRLSGASPDNWTFWLEASSSEAIRIKVAVLDQYLVEDVRKLKGLFPDWGRRETAKGSIPLTSLVDSSDAAAAAMVKYSREPDNPTKSCKARGSDLRVHFKNTRETAHAIRKLPLTKAKRYLEDVLAHKQAIPFTRFCRGVGRTAQAKNRHSNGQGRWPVKSAKFVLDLLKNAESNAEVKGLDVDSLYISHIQVNQAQKQRRRTYRAHGRINPYMSSPCHIELTLSEKEEPVKKEPESQLATGKSRKSQSLRSGASS</sequence>
<name>A0ACB7YY72_9ERIC</name>
<keyword evidence="2" id="KW-1185">Reference proteome</keyword>
<dbReference type="EMBL" id="CM037153">
    <property type="protein sequence ID" value="KAH7858248.1"/>
    <property type="molecule type" value="Genomic_DNA"/>
</dbReference>
<evidence type="ECO:0000313" key="1">
    <source>
        <dbReference type="EMBL" id="KAH7858248.1"/>
    </source>
</evidence>
<comment type="caution">
    <text evidence="1">The sequence shown here is derived from an EMBL/GenBank/DDBJ whole genome shotgun (WGS) entry which is preliminary data.</text>
</comment>
<organism evidence="1 2">
    <name type="scientific">Vaccinium darrowii</name>
    <dbReference type="NCBI Taxonomy" id="229202"/>
    <lineage>
        <taxon>Eukaryota</taxon>
        <taxon>Viridiplantae</taxon>
        <taxon>Streptophyta</taxon>
        <taxon>Embryophyta</taxon>
        <taxon>Tracheophyta</taxon>
        <taxon>Spermatophyta</taxon>
        <taxon>Magnoliopsida</taxon>
        <taxon>eudicotyledons</taxon>
        <taxon>Gunneridae</taxon>
        <taxon>Pentapetalae</taxon>
        <taxon>asterids</taxon>
        <taxon>Ericales</taxon>
        <taxon>Ericaceae</taxon>
        <taxon>Vaccinioideae</taxon>
        <taxon>Vaccinieae</taxon>
        <taxon>Vaccinium</taxon>
    </lineage>
</organism>
<reference evidence="1 2" key="1">
    <citation type="journal article" date="2021" name="Hortic Res">
        <title>High-quality reference genome and annotation aids understanding of berry development for evergreen blueberry (Vaccinium darrowii).</title>
        <authorList>
            <person name="Yu J."/>
            <person name="Hulse-Kemp A.M."/>
            <person name="Babiker E."/>
            <person name="Staton M."/>
        </authorList>
    </citation>
    <scope>NUCLEOTIDE SEQUENCE [LARGE SCALE GENOMIC DNA]</scope>
    <source>
        <strain evidence="2">cv. NJ 8807/NJ 8810</strain>
        <tissue evidence="1">Young leaf</tissue>
    </source>
</reference>